<reference evidence="1" key="1">
    <citation type="submission" date="2020-11" db="EMBL/GenBank/DDBJ databases">
        <authorList>
            <person name="Tran Van P."/>
        </authorList>
    </citation>
    <scope>NUCLEOTIDE SEQUENCE</scope>
</reference>
<accession>A0A7R9DL22</accession>
<sequence>MIDDAAIPVIHVITYSRTLRAVLTIVPSSQPSDNAATRDSAIVNVLKHIFIKPTLNFPENTAEETRTNYDIAKDSYLATWATSTVSHLESYDKLIESIGLYSLRANRPVPRMTLSFHIRSKTDATLEALIGQESAPKPPPSPERPHVQEQILSTFRVPPPLWNATRIRTDSQKLITIQLYSDWMTPSVRMGPDHMFTRNK</sequence>
<name>A0A7R9DL22_TIMPO</name>
<gene>
    <name evidence="1" type="ORF">TPSB3V08_LOCUS11234</name>
</gene>
<protein>
    <submittedName>
        <fullName evidence="1">Uncharacterized protein</fullName>
    </submittedName>
</protein>
<proteinExistence type="predicted"/>
<evidence type="ECO:0000313" key="1">
    <source>
        <dbReference type="EMBL" id="CAD7416689.1"/>
    </source>
</evidence>
<dbReference type="AlphaFoldDB" id="A0A7R9DL22"/>
<organism evidence="1">
    <name type="scientific">Timema poppense</name>
    <name type="common">Walking stick</name>
    <dbReference type="NCBI Taxonomy" id="170557"/>
    <lineage>
        <taxon>Eukaryota</taxon>
        <taxon>Metazoa</taxon>
        <taxon>Ecdysozoa</taxon>
        <taxon>Arthropoda</taxon>
        <taxon>Hexapoda</taxon>
        <taxon>Insecta</taxon>
        <taxon>Pterygota</taxon>
        <taxon>Neoptera</taxon>
        <taxon>Polyneoptera</taxon>
        <taxon>Phasmatodea</taxon>
        <taxon>Timematodea</taxon>
        <taxon>Timematoidea</taxon>
        <taxon>Timematidae</taxon>
        <taxon>Timema</taxon>
    </lineage>
</organism>
<dbReference type="EMBL" id="OD011683">
    <property type="protein sequence ID" value="CAD7416689.1"/>
    <property type="molecule type" value="Genomic_DNA"/>
</dbReference>